<evidence type="ECO:0000256" key="5">
    <source>
        <dbReference type="ARBA" id="ARBA00022990"/>
    </source>
</evidence>
<feature type="compositionally biased region" description="Low complexity" evidence="13">
    <location>
        <begin position="327"/>
        <end position="345"/>
    </location>
</feature>
<evidence type="ECO:0000256" key="11">
    <source>
        <dbReference type="ARBA" id="ARBA00079321"/>
    </source>
</evidence>
<dbReference type="KEGG" id="pmrn:116939776"/>
<comment type="subunit">
    <text evidence="8">Interacts with the LIM 1 domain of CSRP2. Component of the ADA2A-containing complex (ATAC), composed of CSRP2BP, KAT2A, TADA2L, TADA3L, ZZ3, MBIP, WDR5, YEATS2, CCDC101 and DR1. In the complex, it probably interacts directly with KAT2A, MBIP and WDR5.</text>
</comment>
<reference evidence="16" key="1">
    <citation type="submission" date="2025-08" db="UniProtKB">
        <authorList>
            <consortium name="RefSeq"/>
        </authorList>
    </citation>
    <scope>IDENTIFICATION</scope>
    <source>
        <tissue evidence="16">Sperm</tissue>
    </source>
</reference>
<dbReference type="SUPFAM" id="SSF55729">
    <property type="entry name" value="Acyl-CoA N-acyltransferases (Nat)"/>
    <property type="match status" value="1"/>
</dbReference>
<evidence type="ECO:0000256" key="13">
    <source>
        <dbReference type="SAM" id="MobiDB-lite"/>
    </source>
</evidence>
<dbReference type="GO" id="GO:0051302">
    <property type="term" value="P:regulation of cell division"/>
    <property type="evidence" value="ECO:0007669"/>
    <property type="project" value="UniProtKB-ARBA"/>
</dbReference>
<keyword evidence="4" id="KW-0597">Phosphoprotein</keyword>
<evidence type="ECO:0000256" key="2">
    <source>
        <dbReference type="ARBA" id="ARBA00004496"/>
    </source>
</evidence>
<dbReference type="FunFam" id="3.90.980.20:FF:000004">
    <property type="entry name" value="Cysteine-rich protein 2-binding protein-like"/>
    <property type="match status" value="1"/>
</dbReference>
<dbReference type="PANTHER" id="PTHR20916:SF26">
    <property type="entry name" value="CYSTEINE-RICH PROTEIN 2-BINDING PROTEIN"/>
    <property type="match status" value="1"/>
</dbReference>
<evidence type="ECO:0000313" key="15">
    <source>
        <dbReference type="Proteomes" id="UP001318040"/>
    </source>
</evidence>
<comment type="function">
    <text evidence="7">Component of the ATAC complex, a complex with histone acetyltransferase activity on histones H3 and H4. May function as a scaffold for the ATAC complex to promote ATAC complex stability. Has also weak histone acetyltransferase activity toward histone H4. Required for the normal progression through G1 and G2/M phases of the cell cycle.</text>
</comment>
<dbReference type="FunFam" id="3.40.630.30:FF:000013">
    <property type="entry name" value="cysteine-rich protein 2-binding protein-like"/>
    <property type="match status" value="1"/>
</dbReference>
<dbReference type="InterPro" id="IPR000182">
    <property type="entry name" value="GNAT_dom"/>
</dbReference>
<evidence type="ECO:0000256" key="3">
    <source>
        <dbReference type="ARBA" id="ARBA00022490"/>
    </source>
</evidence>
<sequence>MNVVSREAGTAKSVAGSYCVKNGSGIIDVLHLYCEHFHRKAARDFCILIDYSGGASMAVETSSAEDSGAASGTLPGKRQPPGGVSVVGAEPSDGEDGSSMLEEGEVAWAEELAYHCQSCQKWTVASQLKGDPPSHLKGDNFFKFCCVDCSPDGRETFERMKLTWQQVVMLAMYNLSLEGSGRQGFFRWKEDICAIIDKYWTLLLGNRKKTSTWWSTVAGCLSVGSPMHFRSGAQQFGEPGWWKLARTKPPSLRPELESVQAPGGQRGRGASKQSAEPAARVDSLRKRSARNAVESAMELKEKRLRTTEAKDMRRAQREGAVSPTSIPPARATPRSRRAGGSAVSSEGGGGAGGGGGATVGLERGEVLDHSSLLSCDNAGVGGGGSSTTPFGSPAPSPGPELSSSSAPGTPRSHAATPSLFSAADLVPDVMPPQALLHGDDEDMELDAVIDPGVEFVPTVKPVALRLAEEGGAARVERVREPELEPKTEVEAEEEEEEEEAVAVGGKPVGDAPAAVAVARAREHAKVEREDEPAPAPRMISLSLYEEKLLLRSLTGFPRALAASSEARRLRRKLLVRQAKRERGLPLFDLDRAVERALALVLTGDGREEAPSCQEVALSAAGLHVYRTTSSDFRVLDRYQTSFPALQVWRQEPTHFLQRLVGSGDAFLNRSIISPYTSRVLKPYIRRDIESKPLKVKLLAEIRAFPHRHDPTWTPEPDVPIDYCYVRPNHIPTINSMCRQFFWPGIDLSECLQYPDFSVVVLYKKVIVGFGFMVPDVKYNEAYVSFLLVHPEWRGAGIGTFMIYHLIQTCMGKDITLHVSASNPAMLLYQRFGFKAEEYILDFYDKYYPLDSKECKHAFLLRLRR</sequence>
<protein>
    <recommendedName>
        <fullName evidence="9">Cysteine-rich protein 2-binding protein</fullName>
    </recommendedName>
    <alternativeName>
        <fullName evidence="11">ADA2A-containing complex subunit 2</fullName>
    </alternativeName>
    <alternativeName>
        <fullName evidence="12">CRP2-binding partner</fullName>
    </alternativeName>
    <alternativeName>
        <fullName evidence="10">Lysine acetyltransferase 14</fullName>
    </alternativeName>
</protein>
<evidence type="ECO:0000256" key="1">
    <source>
        <dbReference type="ARBA" id="ARBA00004123"/>
    </source>
</evidence>
<feature type="compositionally biased region" description="Basic and acidic residues" evidence="13">
    <location>
        <begin position="297"/>
        <end position="317"/>
    </location>
</feature>
<feature type="region of interest" description="Disordered" evidence="13">
    <location>
        <begin position="252"/>
        <end position="361"/>
    </location>
</feature>
<dbReference type="AlphaFoldDB" id="A0AAJ7SRZ5"/>
<proteinExistence type="predicted"/>
<evidence type="ECO:0000256" key="7">
    <source>
        <dbReference type="ARBA" id="ARBA00053435"/>
    </source>
</evidence>
<dbReference type="InterPro" id="IPR016181">
    <property type="entry name" value="Acyl_CoA_acyltransferase"/>
</dbReference>
<keyword evidence="15" id="KW-1185">Reference proteome</keyword>
<accession>A0AAJ7SRZ5</accession>
<feature type="domain" description="N-acetyltransferase" evidence="14">
    <location>
        <begin position="720"/>
        <end position="864"/>
    </location>
</feature>
<feature type="region of interest" description="Disordered" evidence="13">
    <location>
        <begin position="377"/>
        <end position="425"/>
    </location>
</feature>
<dbReference type="GO" id="GO:0005634">
    <property type="term" value="C:nucleus"/>
    <property type="evidence" value="ECO:0007669"/>
    <property type="project" value="UniProtKB-SubCell"/>
</dbReference>
<dbReference type="GO" id="GO:0051726">
    <property type="term" value="P:regulation of cell cycle"/>
    <property type="evidence" value="ECO:0007669"/>
    <property type="project" value="UniProtKB-ARBA"/>
</dbReference>
<dbReference type="PROSITE" id="PS51186">
    <property type="entry name" value="GNAT"/>
    <property type="match status" value="1"/>
</dbReference>
<dbReference type="RefSeq" id="XP_032804460.1">
    <property type="nucleotide sequence ID" value="XM_032948569.1"/>
</dbReference>
<evidence type="ECO:0000256" key="9">
    <source>
        <dbReference type="ARBA" id="ARBA00068048"/>
    </source>
</evidence>
<dbReference type="Proteomes" id="UP001318040">
    <property type="component" value="Chromosome 6"/>
</dbReference>
<comment type="subcellular location">
    <subcellularLocation>
        <location evidence="2">Cytoplasm</location>
    </subcellularLocation>
    <subcellularLocation>
        <location evidence="1">Nucleus</location>
    </subcellularLocation>
</comment>
<dbReference type="CDD" id="cd04301">
    <property type="entry name" value="NAT_SF"/>
    <property type="match status" value="1"/>
</dbReference>
<feature type="compositionally biased region" description="Gly residues" evidence="13">
    <location>
        <begin position="346"/>
        <end position="358"/>
    </location>
</feature>
<dbReference type="Gene3D" id="3.40.630.30">
    <property type="match status" value="1"/>
</dbReference>
<evidence type="ECO:0000256" key="6">
    <source>
        <dbReference type="ARBA" id="ARBA00023242"/>
    </source>
</evidence>
<dbReference type="Gene3D" id="3.90.980.20">
    <property type="match status" value="1"/>
</dbReference>
<dbReference type="PANTHER" id="PTHR20916">
    <property type="entry name" value="CYSTEINE AND GLYCINE-RICH PROTEIN 2 BINDING PROTEIN"/>
    <property type="match status" value="1"/>
</dbReference>
<keyword evidence="5" id="KW-0007">Acetylation</keyword>
<evidence type="ECO:0000256" key="12">
    <source>
        <dbReference type="ARBA" id="ARBA00079746"/>
    </source>
</evidence>
<evidence type="ECO:0000259" key="14">
    <source>
        <dbReference type="PROSITE" id="PS51186"/>
    </source>
</evidence>
<dbReference type="GO" id="GO:0005737">
    <property type="term" value="C:cytoplasm"/>
    <property type="evidence" value="ECO:0007669"/>
    <property type="project" value="UniProtKB-SubCell"/>
</dbReference>
<dbReference type="Pfam" id="PF00583">
    <property type="entry name" value="Acetyltransf_1"/>
    <property type="match status" value="1"/>
</dbReference>
<gene>
    <name evidence="16" type="primary">KAT14</name>
</gene>
<dbReference type="GO" id="GO:0004402">
    <property type="term" value="F:histone acetyltransferase activity"/>
    <property type="evidence" value="ECO:0007669"/>
    <property type="project" value="TreeGrafter"/>
</dbReference>
<keyword evidence="3" id="KW-0963">Cytoplasm</keyword>
<dbReference type="GO" id="GO:0140672">
    <property type="term" value="C:ATAC complex"/>
    <property type="evidence" value="ECO:0007669"/>
    <property type="project" value="UniProtKB-ARBA"/>
</dbReference>
<feature type="region of interest" description="Disordered" evidence="13">
    <location>
        <begin position="62"/>
        <end position="100"/>
    </location>
</feature>
<feature type="compositionally biased region" description="Acidic residues" evidence="13">
    <location>
        <begin position="490"/>
        <end position="500"/>
    </location>
</feature>
<evidence type="ECO:0000256" key="8">
    <source>
        <dbReference type="ARBA" id="ARBA00064759"/>
    </source>
</evidence>
<evidence type="ECO:0000313" key="16">
    <source>
        <dbReference type="RefSeq" id="XP_032804460.1"/>
    </source>
</evidence>
<feature type="region of interest" description="Disordered" evidence="13">
    <location>
        <begin position="481"/>
        <end position="502"/>
    </location>
</feature>
<name>A0AAJ7SRZ5_PETMA</name>
<keyword evidence="6" id="KW-0539">Nucleus</keyword>
<dbReference type="CTD" id="57325"/>
<evidence type="ECO:0000256" key="4">
    <source>
        <dbReference type="ARBA" id="ARBA00022553"/>
    </source>
</evidence>
<evidence type="ECO:0000256" key="10">
    <source>
        <dbReference type="ARBA" id="ARBA00077405"/>
    </source>
</evidence>
<organism evidence="15 16">
    <name type="scientific">Petromyzon marinus</name>
    <name type="common">Sea lamprey</name>
    <dbReference type="NCBI Taxonomy" id="7757"/>
    <lineage>
        <taxon>Eukaryota</taxon>
        <taxon>Metazoa</taxon>
        <taxon>Chordata</taxon>
        <taxon>Craniata</taxon>
        <taxon>Vertebrata</taxon>
        <taxon>Cyclostomata</taxon>
        <taxon>Hyperoartia</taxon>
        <taxon>Petromyzontiformes</taxon>
        <taxon>Petromyzontidae</taxon>
        <taxon>Petromyzon</taxon>
    </lineage>
</organism>